<evidence type="ECO:0000313" key="3">
    <source>
        <dbReference type="Proteomes" id="UP000252530"/>
    </source>
</evidence>
<evidence type="ECO:0000313" key="2">
    <source>
        <dbReference type="EMBL" id="RBP98580.1"/>
    </source>
</evidence>
<evidence type="ECO:0000256" key="1">
    <source>
        <dbReference type="SAM" id="Phobius"/>
    </source>
</evidence>
<protein>
    <submittedName>
        <fullName evidence="2">Hemolysin</fullName>
    </submittedName>
</protein>
<dbReference type="InterPro" id="IPR003425">
    <property type="entry name" value="CCB3/YggT"/>
</dbReference>
<feature type="transmembrane region" description="Helical" evidence="1">
    <location>
        <begin position="73"/>
        <end position="92"/>
    </location>
</feature>
<keyword evidence="1" id="KW-1133">Transmembrane helix</keyword>
<dbReference type="AlphaFoldDB" id="A0A366KA14"/>
<organism evidence="2 3">
    <name type="scientific">Bifidobacterium aemilianum</name>
    <dbReference type="NCBI Taxonomy" id="2493120"/>
    <lineage>
        <taxon>Bacteria</taxon>
        <taxon>Bacillati</taxon>
        <taxon>Actinomycetota</taxon>
        <taxon>Actinomycetes</taxon>
        <taxon>Bifidobacteriales</taxon>
        <taxon>Bifidobacteriaceae</taxon>
        <taxon>Bifidobacterium</taxon>
    </lineage>
</organism>
<sequence>MILLLIHHILRWLISAYLTVLFIRMIIDWVLVLIPRWRPQGVIAALMSVIYQLTEPPLRWLRRYIPPIPMGPISLDVGFLVLYFALLVLQLLV</sequence>
<keyword evidence="3" id="KW-1185">Reference proteome</keyword>
<reference evidence="2 3" key="1">
    <citation type="submission" date="2017-10" db="EMBL/GenBank/DDBJ databases">
        <title>Bifidobacterium xylocopum sp. nov. and Bifidobacterium aemilianum sp. nov., from the carpenter bee (Xylocopa violacea) digestive tract.</title>
        <authorList>
            <person name="Alberoni D."/>
            <person name="Baffoni L."/>
            <person name="Di Gioia D."/>
            <person name="Gaggia F."/>
            <person name="Biavati B."/>
        </authorList>
    </citation>
    <scope>NUCLEOTIDE SEQUENCE [LARGE SCALE GENOMIC DNA]</scope>
    <source>
        <strain evidence="2 3">XV10</strain>
    </source>
</reference>
<gene>
    <name evidence="2" type="ORF">CRD60_01655</name>
</gene>
<dbReference type="OrthoDB" id="3216131at2"/>
<accession>A0A366KA14</accession>
<name>A0A366KA14_9BIFI</name>
<dbReference type="Proteomes" id="UP000252530">
    <property type="component" value="Unassembled WGS sequence"/>
</dbReference>
<dbReference type="EMBL" id="PDCG01000001">
    <property type="protein sequence ID" value="RBP98580.1"/>
    <property type="molecule type" value="Genomic_DNA"/>
</dbReference>
<dbReference type="GO" id="GO:0016020">
    <property type="term" value="C:membrane"/>
    <property type="evidence" value="ECO:0007669"/>
    <property type="project" value="InterPro"/>
</dbReference>
<dbReference type="Pfam" id="PF02325">
    <property type="entry name" value="CCB3_YggT"/>
    <property type="match status" value="1"/>
</dbReference>
<dbReference type="RefSeq" id="WP_113859553.1">
    <property type="nucleotide sequence ID" value="NZ_PDCG01000001.1"/>
</dbReference>
<proteinExistence type="predicted"/>
<feature type="transmembrane region" description="Helical" evidence="1">
    <location>
        <begin position="12"/>
        <end position="34"/>
    </location>
</feature>
<keyword evidence="1" id="KW-0472">Membrane</keyword>
<comment type="caution">
    <text evidence="2">The sequence shown here is derived from an EMBL/GenBank/DDBJ whole genome shotgun (WGS) entry which is preliminary data.</text>
</comment>
<keyword evidence="1" id="KW-0812">Transmembrane</keyword>